<protein>
    <submittedName>
        <fullName evidence="1">Uncharacterized protein</fullName>
    </submittedName>
</protein>
<sequence length="190" mass="22121">MSDEMEYMTPANKPVALKPNDEEKKLEWWVSSLHYLSKQQNVDARHTLQRRGIPVSELMSDNIPKDVKVYEKLEDILELEMKEDGKVDRILDIVQQLVSNENNVEEWIKKRKFVEDQHHMGYVEGEDEEEVNTEHMKNMRIFAIAYGTPGPSVESSVNIDIGSQDPLYEKKGKRIDEVIDVEDEGEDEFP</sequence>
<comment type="caution">
    <text evidence="1">The sequence shown here is derived from an EMBL/GenBank/DDBJ whole genome shotgun (WGS) entry which is preliminary data.</text>
</comment>
<proteinExistence type="predicted"/>
<organism evidence="1 2">
    <name type="scientific">Smallanthus sonchifolius</name>
    <dbReference type="NCBI Taxonomy" id="185202"/>
    <lineage>
        <taxon>Eukaryota</taxon>
        <taxon>Viridiplantae</taxon>
        <taxon>Streptophyta</taxon>
        <taxon>Embryophyta</taxon>
        <taxon>Tracheophyta</taxon>
        <taxon>Spermatophyta</taxon>
        <taxon>Magnoliopsida</taxon>
        <taxon>eudicotyledons</taxon>
        <taxon>Gunneridae</taxon>
        <taxon>Pentapetalae</taxon>
        <taxon>asterids</taxon>
        <taxon>campanulids</taxon>
        <taxon>Asterales</taxon>
        <taxon>Asteraceae</taxon>
        <taxon>Asteroideae</taxon>
        <taxon>Heliantheae alliance</taxon>
        <taxon>Millerieae</taxon>
        <taxon>Smallanthus</taxon>
    </lineage>
</organism>
<reference evidence="2" key="1">
    <citation type="journal article" date="2022" name="Mol. Ecol. Resour.">
        <title>The genomes of chicory, endive, great burdock and yacon provide insights into Asteraceae palaeo-polyploidization history and plant inulin production.</title>
        <authorList>
            <person name="Fan W."/>
            <person name="Wang S."/>
            <person name="Wang H."/>
            <person name="Wang A."/>
            <person name="Jiang F."/>
            <person name="Liu H."/>
            <person name="Zhao H."/>
            <person name="Xu D."/>
            <person name="Zhang Y."/>
        </authorList>
    </citation>
    <scope>NUCLEOTIDE SEQUENCE [LARGE SCALE GENOMIC DNA]</scope>
    <source>
        <strain evidence="2">cv. Yunnan</strain>
    </source>
</reference>
<keyword evidence="2" id="KW-1185">Reference proteome</keyword>
<gene>
    <name evidence="1" type="ORF">L1987_33893</name>
</gene>
<name>A0ACB9HSB1_9ASTR</name>
<evidence type="ECO:0000313" key="2">
    <source>
        <dbReference type="Proteomes" id="UP001056120"/>
    </source>
</evidence>
<accession>A0ACB9HSB1</accession>
<evidence type="ECO:0000313" key="1">
    <source>
        <dbReference type="EMBL" id="KAI3798615.1"/>
    </source>
</evidence>
<dbReference type="EMBL" id="CM042028">
    <property type="protein sequence ID" value="KAI3798615.1"/>
    <property type="molecule type" value="Genomic_DNA"/>
</dbReference>
<dbReference type="Proteomes" id="UP001056120">
    <property type="component" value="Linkage Group LG11"/>
</dbReference>
<reference evidence="1 2" key="2">
    <citation type="journal article" date="2022" name="Mol. Ecol. Resour.">
        <title>The genomes of chicory, endive, great burdock and yacon provide insights into Asteraceae paleo-polyploidization history and plant inulin production.</title>
        <authorList>
            <person name="Fan W."/>
            <person name="Wang S."/>
            <person name="Wang H."/>
            <person name="Wang A."/>
            <person name="Jiang F."/>
            <person name="Liu H."/>
            <person name="Zhao H."/>
            <person name="Xu D."/>
            <person name="Zhang Y."/>
        </authorList>
    </citation>
    <scope>NUCLEOTIDE SEQUENCE [LARGE SCALE GENOMIC DNA]</scope>
    <source>
        <strain evidence="2">cv. Yunnan</strain>
        <tissue evidence="1">Leaves</tissue>
    </source>
</reference>